<evidence type="ECO:0000256" key="5">
    <source>
        <dbReference type="RuleBase" id="RU363094"/>
    </source>
</evidence>
<dbReference type="InterPro" id="IPR000182">
    <property type="entry name" value="GNAT_dom"/>
</dbReference>
<comment type="catalytic activity">
    <reaction evidence="5">
        <text>N-terminal L-alanyl-[ribosomal protein bS18] + acetyl-CoA = N-terminal N(alpha)-acetyl-L-alanyl-[ribosomal protein bS18] + CoA + H(+)</text>
        <dbReference type="Rhea" id="RHEA:43756"/>
        <dbReference type="Rhea" id="RHEA-COMP:10676"/>
        <dbReference type="Rhea" id="RHEA-COMP:10677"/>
        <dbReference type="ChEBI" id="CHEBI:15378"/>
        <dbReference type="ChEBI" id="CHEBI:57287"/>
        <dbReference type="ChEBI" id="CHEBI:57288"/>
        <dbReference type="ChEBI" id="CHEBI:64718"/>
        <dbReference type="ChEBI" id="CHEBI:83683"/>
        <dbReference type="EC" id="2.3.1.266"/>
    </reaction>
</comment>
<keyword evidence="4" id="KW-0012">Acyltransferase</keyword>
<dbReference type="InterPro" id="IPR016181">
    <property type="entry name" value="Acyl_CoA_acyltransferase"/>
</dbReference>
<comment type="subcellular location">
    <subcellularLocation>
        <location evidence="5">Cytoplasm</location>
    </subcellularLocation>
</comment>
<dbReference type="InterPro" id="IPR050680">
    <property type="entry name" value="YpeA/RimI_acetyltransf"/>
</dbReference>
<dbReference type="PANTHER" id="PTHR43420">
    <property type="entry name" value="ACETYLTRANSFERASE"/>
    <property type="match status" value="1"/>
</dbReference>
<dbReference type="CDD" id="cd04301">
    <property type="entry name" value="NAT_SF"/>
    <property type="match status" value="1"/>
</dbReference>
<dbReference type="EC" id="2.3.1.266" evidence="5"/>
<gene>
    <name evidence="7" type="ORF">EDD57_13434</name>
</gene>
<dbReference type="OrthoDB" id="9794566at2"/>
<keyword evidence="8" id="KW-1185">Reference proteome</keyword>
<feature type="domain" description="N-acetyltransferase" evidence="6">
    <location>
        <begin position="9"/>
        <end position="154"/>
    </location>
</feature>
<comment type="function">
    <text evidence="5">Acetylates the N-terminal alanine of ribosomal protein bS18.</text>
</comment>
<dbReference type="EMBL" id="SLXV01000034">
    <property type="protein sequence ID" value="TCP65337.1"/>
    <property type="molecule type" value="Genomic_DNA"/>
</dbReference>
<comment type="similarity">
    <text evidence="1 5">Belongs to the acetyltransferase family. RimI subfamily.</text>
</comment>
<name>A0A4R2RS42_9BACL</name>
<dbReference type="PANTHER" id="PTHR43420:SF44">
    <property type="entry name" value="ACETYLTRANSFERASE YPEA"/>
    <property type="match status" value="1"/>
</dbReference>
<keyword evidence="3 7" id="KW-0808">Transferase</keyword>
<keyword evidence="2 5" id="KW-0963">Cytoplasm</keyword>
<dbReference type="InterPro" id="IPR006464">
    <property type="entry name" value="AcTrfase_RimI/Ard1"/>
</dbReference>
<evidence type="ECO:0000256" key="3">
    <source>
        <dbReference type="ARBA" id="ARBA00022679"/>
    </source>
</evidence>
<dbReference type="GO" id="GO:0008999">
    <property type="term" value="F:protein-N-terminal-alanine acetyltransferase activity"/>
    <property type="evidence" value="ECO:0007669"/>
    <property type="project" value="UniProtKB-EC"/>
</dbReference>
<reference evidence="7 8" key="1">
    <citation type="submission" date="2019-03" db="EMBL/GenBank/DDBJ databases">
        <title>Genomic Encyclopedia of Type Strains, Phase IV (KMG-IV): sequencing the most valuable type-strain genomes for metagenomic binning, comparative biology and taxonomic classification.</title>
        <authorList>
            <person name="Goeker M."/>
        </authorList>
    </citation>
    <scope>NUCLEOTIDE SEQUENCE [LARGE SCALE GENOMIC DNA]</scope>
    <source>
        <strain evidence="7 8">DSM 46831</strain>
    </source>
</reference>
<dbReference type="GO" id="GO:0005737">
    <property type="term" value="C:cytoplasm"/>
    <property type="evidence" value="ECO:0007669"/>
    <property type="project" value="UniProtKB-SubCell"/>
</dbReference>
<dbReference type="NCBIfam" id="TIGR01575">
    <property type="entry name" value="rimI"/>
    <property type="match status" value="1"/>
</dbReference>
<dbReference type="RefSeq" id="WP_131849420.1">
    <property type="nucleotide sequence ID" value="NZ_SLXV01000034.1"/>
</dbReference>
<proteinExistence type="inferred from homology"/>
<evidence type="ECO:0000256" key="2">
    <source>
        <dbReference type="ARBA" id="ARBA00022490"/>
    </source>
</evidence>
<accession>A0A4R2RS42</accession>
<organism evidence="7 8">
    <name type="scientific">Baia soyae</name>
    <dbReference type="NCBI Taxonomy" id="1544746"/>
    <lineage>
        <taxon>Bacteria</taxon>
        <taxon>Bacillati</taxon>
        <taxon>Bacillota</taxon>
        <taxon>Bacilli</taxon>
        <taxon>Bacillales</taxon>
        <taxon>Thermoactinomycetaceae</taxon>
        <taxon>Baia</taxon>
    </lineage>
</organism>
<sequence length="154" mass="17872">MSIEQEIQIQFRSMEVNDIPQVLEVEQDAFSHPWTAQAFQEELTTNPFARYLVLEVEGAVAGYCGMWVIIDEAHITNIAVHSRYRGKGFGELLLRYAMEFSMLYGAEKMTLEVRASNQIAQQLYKKLDFEVTGLRPNYYSDNKEDALIMWVTYK</sequence>
<comment type="caution">
    <text evidence="7">The sequence shown here is derived from an EMBL/GenBank/DDBJ whole genome shotgun (WGS) entry which is preliminary data.</text>
</comment>
<evidence type="ECO:0000259" key="6">
    <source>
        <dbReference type="PROSITE" id="PS51186"/>
    </source>
</evidence>
<protein>
    <recommendedName>
        <fullName evidence="5">[Ribosomal protein bS18]-alanine N-acetyltransferase</fullName>
        <ecNumber evidence="5">2.3.1.266</ecNumber>
    </recommendedName>
</protein>
<dbReference type="Pfam" id="PF00583">
    <property type="entry name" value="Acetyltransf_1"/>
    <property type="match status" value="1"/>
</dbReference>
<evidence type="ECO:0000256" key="1">
    <source>
        <dbReference type="ARBA" id="ARBA00005395"/>
    </source>
</evidence>
<dbReference type="AlphaFoldDB" id="A0A4R2RS42"/>
<evidence type="ECO:0000256" key="4">
    <source>
        <dbReference type="ARBA" id="ARBA00023315"/>
    </source>
</evidence>
<dbReference type="SUPFAM" id="SSF55729">
    <property type="entry name" value="Acyl-CoA N-acyltransferases (Nat)"/>
    <property type="match status" value="1"/>
</dbReference>
<evidence type="ECO:0000313" key="8">
    <source>
        <dbReference type="Proteomes" id="UP000294746"/>
    </source>
</evidence>
<evidence type="ECO:0000313" key="7">
    <source>
        <dbReference type="EMBL" id="TCP65337.1"/>
    </source>
</evidence>
<dbReference type="PROSITE" id="PS51186">
    <property type="entry name" value="GNAT"/>
    <property type="match status" value="1"/>
</dbReference>
<dbReference type="Proteomes" id="UP000294746">
    <property type="component" value="Unassembled WGS sequence"/>
</dbReference>
<dbReference type="Gene3D" id="3.40.630.30">
    <property type="match status" value="1"/>
</dbReference>